<accession>A0A4V6S157</accession>
<keyword evidence="2" id="KW-1185">Reference proteome</keyword>
<sequence length="751" mass="81908">MNEKALGKEETTLLSYLLKTVPYDAYPVNPQPQSLHPFASSPFSDPIRKLADASASLSFGKALHSFTAFTSSVSSHIATLSSVGLASADFLNYQSEQDTRRRINALKTRDRTVAVYGEPIPLDRSQVVDWCIFRIEQWGKKMGMEIFKDEEKNGRMTVMLGGKVLVVEVDLAIQRGTTHLSESRISVSSVKTSHAMPSGSSGNALAERSASLDALILQTWNHYFAEVQSENVESNIRAAYMAEDIQMHLSYLMKLDVLAFQEGDQGLRWFNDTGLMSMIADQITKTEADSISSSVRSPTVNLDVFLCRAHALAVPYLIAPSMSFLIYLSPIAYYSLLRARESSNSTSNPPGQEHDAFSKLDIPVSVLRSQLTRKESRPAGVSIATLTLAPTSGSSAGTESRAEPRPHLGRPFFRLPGTALLAALDHSFTSPSSLSNVNLKSTRDIWILDFTNGGRSDGIVMTHSRMREIQQVLDPGSSIGGGMGLGMQIPPLPGSWVGLLINPAHPPSERYIAAYRSPSDLHPPLRLRLTVPNEAGFLLEKAPVRSLKEVYGILEIVRDQCWINETLKTVEWIAEDLMTDFSKDDSRGDTDTASSTDEELAALLNGNYRPRRIPVNVFLPTHPLAFPSSGTRLSDRLDPDAENAVPGLASISMSTGSTIPAPSVALAFTVHMPNQPGQSNKLGQVALVLRHDRTCSRGVRVDANVSVSESLRGMHGNHLPPQLIDELEEGARRGGAFGMAGKVWRWATGSG</sequence>
<proteinExistence type="predicted"/>
<comment type="caution">
    <text evidence="1">The sequence shown here is derived from an EMBL/GenBank/DDBJ whole genome shotgun (WGS) entry which is preliminary data.</text>
</comment>
<dbReference type="AlphaFoldDB" id="A0A4V6S157"/>
<dbReference type="OrthoDB" id="544685at2759"/>
<organism evidence="1 2">
    <name type="scientific">Phellinidium pouzarii</name>
    <dbReference type="NCBI Taxonomy" id="167371"/>
    <lineage>
        <taxon>Eukaryota</taxon>
        <taxon>Fungi</taxon>
        <taxon>Dikarya</taxon>
        <taxon>Basidiomycota</taxon>
        <taxon>Agaricomycotina</taxon>
        <taxon>Agaricomycetes</taxon>
        <taxon>Hymenochaetales</taxon>
        <taxon>Hymenochaetaceae</taxon>
        <taxon>Phellinidium</taxon>
    </lineage>
</organism>
<evidence type="ECO:0000313" key="1">
    <source>
        <dbReference type="EMBL" id="THH05353.1"/>
    </source>
</evidence>
<protein>
    <recommendedName>
        <fullName evidence="3">Mediator complex subunit 1</fullName>
    </recommendedName>
</protein>
<dbReference type="EMBL" id="SGPK01000268">
    <property type="protein sequence ID" value="THH05353.1"/>
    <property type="molecule type" value="Genomic_DNA"/>
</dbReference>
<name>A0A4V6S157_9AGAM</name>
<dbReference type="Proteomes" id="UP000308199">
    <property type="component" value="Unassembled WGS sequence"/>
</dbReference>
<evidence type="ECO:0000313" key="2">
    <source>
        <dbReference type="Proteomes" id="UP000308199"/>
    </source>
</evidence>
<reference evidence="1 2" key="1">
    <citation type="submission" date="2019-02" db="EMBL/GenBank/DDBJ databases">
        <title>Genome sequencing of the rare red list fungi Phellinidium pouzarii.</title>
        <authorList>
            <person name="Buettner E."/>
            <person name="Kellner H."/>
        </authorList>
    </citation>
    <scope>NUCLEOTIDE SEQUENCE [LARGE SCALE GENOMIC DNA]</scope>
    <source>
        <strain evidence="1 2">DSM 108285</strain>
    </source>
</reference>
<gene>
    <name evidence="1" type="ORF">EW145_g4857</name>
</gene>
<evidence type="ECO:0008006" key="3">
    <source>
        <dbReference type="Google" id="ProtNLM"/>
    </source>
</evidence>